<sequence length="192" mass="20196">MALTLRKLMQVFLGTTLIGTGVALNFSSKLGLGPWGVFHEGISLNTTLSFGSAIIATGVFVTFLWIPLKQKPGIATFVDIFWIGTVADLVIALDLNAESQLLKWIFVFVGIICIGSGTAIYVGADMGSGPRDGVMVGLESKGLKIGMARNIIEVTALALGWLLGGTVGLSSVVIAVSIGPVVQIVIPYFDLR</sequence>
<feature type="transmembrane region" description="Helical" evidence="1">
    <location>
        <begin position="73"/>
        <end position="92"/>
    </location>
</feature>
<proteinExistence type="predicted"/>
<evidence type="ECO:0000256" key="1">
    <source>
        <dbReference type="SAM" id="Phobius"/>
    </source>
</evidence>
<feature type="transmembrane region" description="Helical" evidence="1">
    <location>
        <begin position="47"/>
        <end position="66"/>
    </location>
</feature>
<accession>S5DPF1</accession>
<keyword evidence="1" id="KW-0812">Transmembrane</keyword>
<dbReference type="InterPro" id="IPR038750">
    <property type="entry name" value="YczE/YyaS-like"/>
</dbReference>
<dbReference type="PANTHER" id="PTHR40078">
    <property type="entry name" value="INTEGRAL MEMBRANE PROTEIN-RELATED"/>
    <property type="match status" value="1"/>
</dbReference>
<keyword evidence="1" id="KW-0472">Membrane</keyword>
<dbReference type="EMBL" id="KC811132">
    <property type="protein sequence ID" value="AGQ19448.1"/>
    <property type="molecule type" value="Genomic_DNA"/>
</dbReference>
<name>S5DPF1_9ACTN</name>
<evidence type="ECO:0000313" key="2">
    <source>
        <dbReference type="EMBL" id="AGQ19448.1"/>
    </source>
</evidence>
<feature type="transmembrane region" description="Helical" evidence="1">
    <location>
        <begin position="104"/>
        <end position="124"/>
    </location>
</feature>
<organism evidence="2">
    <name type="scientific">Candidatus Actinomarina minuta</name>
    <dbReference type="NCBI Taxonomy" id="1389454"/>
    <lineage>
        <taxon>Bacteria</taxon>
        <taxon>Bacillati</taxon>
        <taxon>Actinomycetota</taxon>
        <taxon>Actinomycetes</taxon>
        <taxon>Candidatus Actinomarinidae</taxon>
        <taxon>Candidatus Actinomarinales</taxon>
        <taxon>Candidatus Actinomarineae</taxon>
        <taxon>Candidatus Actinomarinaceae</taxon>
        <taxon>Candidatus Actinomarina</taxon>
    </lineage>
</organism>
<dbReference type="Pfam" id="PF19700">
    <property type="entry name" value="DUF6198"/>
    <property type="match status" value="1"/>
</dbReference>
<dbReference type="AlphaFoldDB" id="S5DPF1"/>
<protein>
    <submittedName>
        <fullName evidence="2">Putative membrane protein</fullName>
    </submittedName>
</protein>
<reference evidence="2" key="1">
    <citation type="journal article" date="2013" name="Sci. Rep.">
        <title>Metagenomics uncovers a new group of low GC and ultra-small marine Actinobacteria.</title>
        <authorList>
            <person name="Ghai R."/>
            <person name="Mizuno C.M."/>
            <person name="Picazo A."/>
            <person name="Camacho A."/>
            <person name="Rodriguez-Valera F."/>
        </authorList>
    </citation>
    <scope>NUCLEOTIDE SEQUENCE</scope>
</reference>
<keyword evidence="1" id="KW-1133">Transmembrane helix</keyword>
<dbReference type="PANTHER" id="PTHR40078:SF1">
    <property type="entry name" value="INTEGRAL MEMBRANE PROTEIN"/>
    <property type="match status" value="1"/>
</dbReference>